<dbReference type="SUPFAM" id="SSF48726">
    <property type="entry name" value="Immunoglobulin"/>
    <property type="match status" value="3"/>
</dbReference>
<evidence type="ECO:0000313" key="5">
    <source>
        <dbReference type="Proteomes" id="UP000694621"/>
    </source>
</evidence>
<dbReference type="Pfam" id="PF07654">
    <property type="entry name" value="C1-set"/>
    <property type="match status" value="3"/>
</dbReference>
<dbReference type="Ensembl" id="ENSAMXT00005031572.1">
    <property type="protein sequence ID" value="ENSAMXP00005028767.1"/>
    <property type="gene ID" value="ENSAMXG00005014311.1"/>
</dbReference>
<feature type="domain" description="Ig-like" evidence="3">
    <location>
        <begin position="1"/>
        <end position="85"/>
    </location>
</feature>
<dbReference type="InterPro" id="IPR036179">
    <property type="entry name" value="Ig-like_dom_sf"/>
</dbReference>
<keyword evidence="2" id="KW-0812">Transmembrane</keyword>
<proteinExistence type="predicted"/>
<dbReference type="SMART" id="SM00407">
    <property type="entry name" value="IGc1"/>
    <property type="match status" value="1"/>
</dbReference>
<dbReference type="PROSITE" id="PS50835">
    <property type="entry name" value="IG_LIKE"/>
    <property type="match status" value="3"/>
</dbReference>
<evidence type="ECO:0000256" key="1">
    <source>
        <dbReference type="ARBA" id="ARBA00023319"/>
    </source>
</evidence>
<evidence type="ECO:0000313" key="4">
    <source>
        <dbReference type="Ensembl" id="ENSAMXP00005028767.1"/>
    </source>
</evidence>
<feature type="transmembrane region" description="Helical" evidence="2">
    <location>
        <begin position="289"/>
        <end position="308"/>
    </location>
</feature>
<feature type="transmembrane region" description="Helical" evidence="2">
    <location>
        <begin position="315"/>
        <end position="341"/>
    </location>
</feature>
<evidence type="ECO:0000259" key="3">
    <source>
        <dbReference type="PROSITE" id="PS50835"/>
    </source>
</evidence>
<dbReference type="AlphaFoldDB" id="A0A8B9K180"/>
<protein>
    <recommendedName>
        <fullName evidence="3">Ig-like domain-containing protein</fullName>
    </recommendedName>
</protein>
<dbReference type="InterPro" id="IPR050380">
    <property type="entry name" value="Immune_Resp_Modulators"/>
</dbReference>
<dbReference type="InterPro" id="IPR007110">
    <property type="entry name" value="Ig-like_dom"/>
</dbReference>
<sequence>MPLSIFPVTECPSGNQFQIGCMSTGLQRDLPFEWFDSNNVKLTSGVVQFPATLRDEAYAKMSFITVKKEDFNNDNYFKCKVGNGSTKPSIPFIVSQCGPPTDGLLTFGCVTSGFFPESLEMEWTLGSGSKSSEVQFPAMKSQSNSFTAVSQLQIRATDWTKNSLTCTVKHPAGSETATVKGDPSVLIYKPDTFTFEANVSMLCEVKGSNLGDVYVMWKLNNRPYEEGNGMTRINNKDKTSVVLSYFTMPGKDYNGKNIFTCAVQYATKDSLKQTATSMSKDPCPECQCIFTIIFTLASTCLLVLLRVLDVLCYALFYVICVTVFDLFTSVRFSLLALKLFLELCC</sequence>
<name>A0A8B9K180_ASTMX</name>
<dbReference type="InterPro" id="IPR003597">
    <property type="entry name" value="Ig_C1-set"/>
</dbReference>
<dbReference type="Proteomes" id="UP000694621">
    <property type="component" value="Unplaced"/>
</dbReference>
<keyword evidence="1" id="KW-0393">Immunoglobulin domain</keyword>
<dbReference type="Gene3D" id="2.60.40.10">
    <property type="entry name" value="Immunoglobulins"/>
    <property type="match status" value="3"/>
</dbReference>
<feature type="domain" description="Ig-like" evidence="3">
    <location>
        <begin position="88"/>
        <end position="180"/>
    </location>
</feature>
<feature type="domain" description="Ig-like" evidence="3">
    <location>
        <begin position="183"/>
        <end position="279"/>
    </location>
</feature>
<dbReference type="InterPro" id="IPR013783">
    <property type="entry name" value="Ig-like_fold"/>
</dbReference>
<keyword evidence="2" id="KW-0472">Membrane</keyword>
<organism evidence="4 5">
    <name type="scientific">Astyanax mexicanus</name>
    <name type="common">Blind cave fish</name>
    <name type="synonym">Astyanax fasciatus mexicanus</name>
    <dbReference type="NCBI Taxonomy" id="7994"/>
    <lineage>
        <taxon>Eukaryota</taxon>
        <taxon>Metazoa</taxon>
        <taxon>Chordata</taxon>
        <taxon>Craniata</taxon>
        <taxon>Vertebrata</taxon>
        <taxon>Euteleostomi</taxon>
        <taxon>Actinopterygii</taxon>
        <taxon>Neopterygii</taxon>
        <taxon>Teleostei</taxon>
        <taxon>Ostariophysi</taxon>
        <taxon>Characiformes</taxon>
        <taxon>Characoidei</taxon>
        <taxon>Acestrorhamphidae</taxon>
        <taxon>Acestrorhamphinae</taxon>
        <taxon>Astyanax</taxon>
    </lineage>
</organism>
<evidence type="ECO:0000256" key="2">
    <source>
        <dbReference type="SAM" id="Phobius"/>
    </source>
</evidence>
<accession>A0A8B9K180</accession>
<reference evidence="4" key="1">
    <citation type="submission" date="2025-08" db="UniProtKB">
        <authorList>
            <consortium name="Ensembl"/>
        </authorList>
    </citation>
    <scope>IDENTIFICATION</scope>
</reference>
<keyword evidence="2" id="KW-1133">Transmembrane helix</keyword>
<dbReference type="PANTHER" id="PTHR23411">
    <property type="entry name" value="TAPASIN"/>
    <property type="match status" value="1"/>
</dbReference>